<proteinExistence type="inferred from homology"/>
<keyword evidence="13" id="KW-0443">Lipid metabolism</keyword>
<gene>
    <name evidence="20" type="ORF">NFI95_01580</name>
</gene>
<evidence type="ECO:0000256" key="16">
    <source>
        <dbReference type="ARBA" id="ARBA00023264"/>
    </source>
</evidence>
<accession>A0ABT1W4S5</accession>
<evidence type="ECO:0000256" key="13">
    <source>
        <dbReference type="ARBA" id="ARBA00023098"/>
    </source>
</evidence>
<evidence type="ECO:0000256" key="7">
    <source>
        <dbReference type="ARBA" id="ARBA00019608"/>
    </source>
</evidence>
<comment type="subcellular location">
    <subcellularLocation>
        <location evidence="2">Cell membrane</location>
        <topology evidence="2">Single-pass membrane protein</topology>
    </subcellularLocation>
</comment>
<organism evidence="20 21">
    <name type="scientific">Endosaccharibacter trunci</name>
    <dbReference type="NCBI Taxonomy" id="2812733"/>
    <lineage>
        <taxon>Bacteria</taxon>
        <taxon>Pseudomonadati</taxon>
        <taxon>Pseudomonadota</taxon>
        <taxon>Alphaproteobacteria</taxon>
        <taxon>Acetobacterales</taxon>
        <taxon>Acetobacteraceae</taxon>
        <taxon>Endosaccharibacter</taxon>
    </lineage>
</organism>
<dbReference type="InterPro" id="IPR003763">
    <property type="entry name" value="CDP-diacylglyc_Pase"/>
</dbReference>
<dbReference type="Gene3D" id="3.30.428.30">
    <property type="entry name" value="HIT family - CDH-like"/>
    <property type="match status" value="1"/>
</dbReference>
<keyword evidence="21" id="KW-1185">Reference proteome</keyword>
<evidence type="ECO:0000256" key="2">
    <source>
        <dbReference type="ARBA" id="ARBA00004162"/>
    </source>
</evidence>
<evidence type="ECO:0000256" key="1">
    <source>
        <dbReference type="ARBA" id="ARBA00001007"/>
    </source>
</evidence>
<keyword evidence="15" id="KW-0594">Phospholipid biosynthesis</keyword>
<dbReference type="Pfam" id="PF02611">
    <property type="entry name" value="CDH"/>
    <property type="match status" value="1"/>
</dbReference>
<feature type="chain" id="PRO_5047254376" description="CDP-diacylglycerol pyrophosphatase" evidence="19">
    <location>
        <begin position="32"/>
        <end position="279"/>
    </location>
</feature>
<evidence type="ECO:0000256" key="19">
    <source>
        <dbReference type="SAM" id="SignalP"/>
    </source>
</evidence>
<comment type="caution">
    <text evidence="20">The sequence shown here is derived from an EMBL/GenBank/DDBJ whole genome shotgun (WGS) entry which is preliminary data.</text>
</comment>
<evidence type="ECO:0000256" key="8">
    <source>
        <dbReference type="ARBA" id="ARBA00022475"/>
    </source>
</evidence>
<keyword evidence="14" id="KW-0472">Membrane</keyword>
<reference evidence="20 21" key="1">
    <citation type="submission" date="2022-06" db="EMBL/GenBank/DDBJ databases">
        <title>Endosaccharibacter gen. nov., sp. nov., endophytic bacteria isolated from sugarcane.</title>
        <authorList>
            <person name="Pitiwittayakul N."/>
            <person name="Yukphan P."/>
            <person name="Charoenyingcharoen P."/>
            <person name="Tanasupawat S."/>
        </authorList>
    </citation>
    <scope>NUCLEOTIDE SEQUENCE [LARGE SCALE GENOMIC DNA]</scope>
    <source>
        <strain evidence="20 21">KSS8</strain>
    </source>
</reference>
<evidence type="ECO:0000256" key="5">
    <source>
        <dbReference type="ARBA" id="ARBA00006435"/>
    </source>
</evidence>
<keyword evidence="16" id="KW-1208">Phospholipid metabolism</keyword>
<sequence>MRAGRRGWSRLPLAGLILSVLFPLGIPQATASDPDVLWKIVSQRCVPGERDRHDPAPCESVDEKSGDAVLKDIEGRTQYLLIPTAKITGIESPAILADGAPNFFAEAWAADSLSRDRSGHALTRRDFALAINSERGRSQNQLHIHIDCIRPDIRAALDRVSSRITRHWQPLGERLRLHRYRALWIDGETLGDANPFRLLAASLRDPSREMGLHTLVLVGDMRHGRPGFILLDSTSNLLTAKLVDGRDMTRLRLGPGSGEELEDHSCAIADREPLLPDPH</sequence>
<comment type="pathway">
    <text evidence="4">Lipid metabolism.</text>
</comment>
<evidence type="ECO:0000256" key="6">
    <source>
        <dbReference type="ARBA" id="ARBA00012375"/>
    </source>
</evidence>
<keyword evidence="9" id="KW-0444">Lipid biosynthesis</keyword>
<comment type="pathway">
    <text evidence="3">Phospholipid metabolism; CDP-diacylglycerol degradation; phosphatidate from CDP-diacylglycerol: step 1/1.</text>
</comment>
<evidence type="ECO:0000313" key="20">
    <source>
        <dbReference type="EMBL" id="MCQ8277141.1"/>
    </source>
</evidence>
<dbReference type="EMBL" id="JAMSKV010000001">
    <property type="protein sequence ID" value="MCQ8277141.1"/>
    <property type="molecule type" value="Genomic_DNA"/>
</dbReference>
<evidence type="ECO:0000256" key="9">
    <source>
        <dbReference type="ARBA" id="ARBA00022516"/>
    </source>
</evidence>
<evidence type="ECO:0000256" key="15">
    <source>
        <dbReference type="ARBA" id="ARBA00023209"/>
    </source>
</evidence>
<evidence type="ECO:0000256" key="18">
    <source>
        <dbReference type="ARBA" id="ARBA00032892"/>
    </source>
</evidence>
<evidence type="ECO:0000256" key="11">
    <source>
        <dbReference type="ARBA" id="ARBA00022801"/>
    </source>
</evidence>
<dbReference type="EC" id="3.6.1.26" evidence="6"/>
<evidence type="ECO:0000256" key="14">
    <source>
        <dbReference type="ARBA" id="ARBA00023136"/>
    </source>
</evidence>
<dbReference type="SUPFAM" id="SSF54197">
    <property type="entry name" value="HIT-like"/>
    <property type="match status" value="1"/>
</dbReference>
<protein>
    <recommendedName>
        <fullName evidence="7">CDP-diacylglycerol pyrophosphatase</fullName>
        <ecNumber evidence="6">3.6.1.26</ecNumber>
    </recommendedName>
    <alternativeName>
        <fullName evidence="17">CDP-diacylglycerol phosphatidylhydrolase</fullName>
    </alternativeName>
    <alternativeName>
        <fullName evidence="18">CDP-diglyceride hydrolase</fullName>
    </alternativeName>
</protein>
<name>A0ABT1W4S5_9PROT</name>
<evidence type="ECO:0000256" key="3">
    <source>
        <dbReference type="ARBA" id="ARBA00004927"/>
    </source>
</evidence>
<dbReference type="PIRSF" id="PIRSF001273">
    <property type="entry name" value="CDH"/>
    <property type="match status" value="1"/>
</dbReference>
<feature type="signal peptide" evidence="19">
    <location>
        <begin position="1"/>
        <end position="31"/>
    </location>
</feature>
<keyword evidence="10" id="KW-0812">Transmembrane</keyword>
<evidence type="ECO:0000256" key="17">
    <source>
        <dbReference type="ARBA" id="ARBA00032888"/>
    </source>
</evidence>
<evidence type="ECO:0000256" key="4">
    <source>
        <dbReference type="ARBA" id="ARBA00005189"/>
    </source>
</evidence>
<evidence type="ECO:0000256" key="10">
    <source>
        <dbReference type="ARBA" id="ARBA00022692"/>
    </source>
</evidence>
<dbReference type="RefSeq" id="WP_422862580.1">
    <property type="nucleotide sequence ID" value="NZ_JAMSKV010000001.1"/>
</dbReference>
<keyword evidence="11" id="KW-0378">Hydrolase</keyword>
<dbReference type="InterPro" id="IPR036265">
    <property type="entry name" value="HIT-like_sf"/>
</dbReference>
<dbReference type="Proteomes" id="UP001524587">
    <property type="component" value="Unassembled WGS sequence"/>
</dbReference>
<evidence type="ECO:0000256" key="12">
    <source>
        <dbReference type="ARBA" id="ARBA00022989"/>
    </source>
</evidence>
<keyword evidence="19" id="KW-0732">Signal</keyword>
<comment type="catalytic activity">
    <reaction evidence="1">
        <text>a CDP-1,2-diacyl-sn-glycerol + H2O = a 1,2-diacyl-sn-glycero-3-phosphate + CMP + 2 H(+)</text>
        <dbReference type="Rhea" id="RHEA:15221"/>
        <dbReference type="ChEBI" id="CHEBI:15377"/>
        <dbReference type="ChEBI" id="CHEBI:15378"/>
        <dbReference type="ChEBI" id="CHEBI:58332"/>
        <dbReference type="ChEBI" id="CHEBI:58608"/>
        <dbReference type="ChEBI" id="CHEBI:60377"/>
        <dbReference type="EC" id="3.6.1.26"/>
    </reaction>
</comment>
<comment type="similarity">
    <text evidence="5">Belongs to the Cdh family.</text>
</comment>
<keyword evidence="8" id="KW-1003">Cell membrane</keyword>
<evidence type="ECO:0000313" key="21">
    <source>
        <dbReference type="Proteomes" id="UP001524587"/>
    </source>
</evidence>
<keyword evidence="12" id="KW-1133">Transmembrane helix</keyword>